<evidence type="ECO:0000313" key="3">
    <source>
        <dbReference type="EMBL" id="CCA69979.1"/>
    </source>
</evidence>
<keyword evidence="1" id="KW-0472">Membrane</keyword>
<evidence type="ECO:0000256" key="1">
    <source>
        <dbReference type="SAM" id="Phobius"/>
    </source>
</evidence>
<dbReference type="InterPro" id="IPR045340">
    <property type="entry name" value="DUF6533"/>
</dbReference>
<keyword evidence="4" id="KW-1185">Reference proteome</keyword>
<evidence type="ECO:0000313" key="4">
    <source>
        <dbReference type="Proteomes" id="UP000007148"/>
    </source>
</evidence>
<keyword evidence="1" id="KW-1133">Transmembrane helix</keyword>
<accession>G4TF86</accession>
<dbReference type="HOGENOM" id="CLU_058087_0_0_1"/>
<dbReference type="InParanoid" id="G4TF86"/>
<feature type="domain" description="DUF6533" evidence="2">
    <location>
        <begin position="33"/>
        <end position="75"/>
    </location>
</feature>
<evidence type="ECO:0000259" key="2">
    <source>
        <dbReference type="Pfam" id="PF20151"/>
    </source>
</evidence>
<comment type="caution">
    <text evidence="3">The sequence shown here is derived from an EMBL/GenBank/DDBJ whole genome shotgun (WGS) entry which is preliminary data.</text>
</comment>
<proteinExistence type="predicted"/>
<feature type="transmembrane region" description="Helical" evidence="1">
    <location>
        <begin position="225"/>
        <end position="245"/>
    </location>
</feature>
<feature type="transmembrane region" description="Helical" evidence="1">
    <location>
        <begin position="251"/>
        <end position="270"/>
    </location>
</feature>
<feature type="transmembrane region" description="Helical" evidence="1">
    <location>
        <begin position="28"/>
        <end position="46"/>
    </location>
</feature>
<dbReference type="OrthoDB" id="3261349at2759"/>
<organism evidence="3 4">
    <name type="scientific">Serendipita indica (strain DSM 11827)</name>
    <name type="common">Root endophyte fungus</name>
    <name type="synonym">Piriformospora indica</name>
    <dbReference type="NCBI Taxonomy" id="1109443"/>
    <lineage>
        <taxon>Eukaryota</taxon>
        <taxon>Fungi</taxon>
        <taxon>Dikarya</taxon>
        <taxon>Basidiomycota</taxon>
        <taxon>Agaricomycotina</taxon>
        <taxon>Agaricomycetes</taxon>
        <taxon>Sebacinales</taxon>
        <taxon>Serendipitaceae</taxon>
        <taxon>Serendipita</taxon>
    </lineage>
</organism>
<dbReference type="Pfam" id="PF20151">
    <property type="entry name" value="DUF6533"/>
    <property type="match status" value="1"/>
</dbReference>
<dbReference type="Proteomes" id="UP000007148">
    <property type="component" value="Unassembled WGS sequence"/>
</dbReference>
<feature type="transmembrane region" description="Helical" evidence="1">
    <location>
        <begin position="132"/>
        <end position="155"/>
    </location>
</feature>
<name>G4TF86_SERID</name>
<protein>
    <recommendedName>
        <fullName evidence="2">DUF6533 domain-containing protein</fullName>
    </recommendedName>
</protein>
<sequence length="315" mass="35052">MSAQNATTPSDIAAIMPQLLAGAEGLQMTRFATAAAGAIYVYSILVSFDEEVEYFWSTLRPTFPNLLYIINRYVCLGFFLNIVYDMSGLHGDFSQAYCTKCTGVIGLTLAHLSWTGIMTIRVAALWRSHPRLVYSLWALWAGIMVVIGLFTYLSYKSVIATMTYNKYMRICATDHNPKVMVASPLPPTLYELLLTVLTIIKTYKFIAATNATSPPILHVLARDGVIYFVLSSVVSVSNMLSWHLLPPEFSGFLLYIYWALLSTCTSYLTLNLRRAYYHGRANETEQLSSQGLDPTITFARMPGNPPNSRVVGGAE</sequence>
<dbReference type="EMBL" id="CAFZ01000068">
    <property type="protein sequence ID" value="CCA69979.1"/>
    <property type="molecule type" value="Genomic_DNA"/>
</dbReference>
<keyword evidence="1" id="KW-0812">Transmembrane</keyword>
<reference evidence="3 4" key="1">
    <citation type="journal article" date="2011" name="PLoS Pathog.">
        <title>Endophytic Life Strategies Decoded by Genome and Transcriptome Analyses of the Mutualistic Root Symbiont Piriformospora indica.</title>
        <authorList>
            <person name="Zuccaro A."/>
            <person name="Lahrmann U."/>
            <person name="Guldener U."/>
            <person name="Langen G."/>
            <person name="Pfiffi S."/>
            <person name="Biedenkopf D."/>
            <person name="Wong P."/>
            <person name="Samans B."/>
            <person name="Grimm C."/>
            <person name="Basiewicz M."/>
            <person name="Murat C."/>
            <person name="Martin F."/>
            <person name="Kogel K.H."/>
        </authorList>
    </citation>
    <scope>NUCLEOTIDE SEQUENCE [LARGE SCALE GENOMIC DNA]</scope>
    <source>
        <strain evidence="3 4">DSM 11827</strain>
    </source>
</reference>
<feature type="transmembrane region" description="Helical" evidence="1">
    <location>
        <begin position="104"/>
        <end position="126"/>
    </location>
</feature>
<feature type="transmembrane region" description="Helical" evidence="1">
    <location>
        <begin position="66"/>
        <end position="84"/>
    </location>
</feature>
<dbReference type="AlphaFoldDB" id="G4TF86"/>
<gene>
    <name evidence="3" type="ORF">PIIN_03919</name>
</gene>
<feature type="non-terminal residue" evidence="3">
    <location>
        <position position="315"/>
    </location>
</feature>